<dbReference type="GO" id="GO:0004553">
    <property type="term" value="F:hydrolase activity, hydrolyzing O-glycosyl compounds"/>
    <property type="evidence" value="ECO:0007669"/>
    <property type="project" value="UniProtKB-ARBA"/>
</dbReference>
<dbReference type="InterPro" id="IPR013783">
    <property type="entry name" value="Ig-like_fold"/>
</dbReference>
<keyword evidence="1 3" id="KW-0732">Signal</keyword>
<organism evidence="6 7">
    <name type="scientific">Pontibacter qinzhouensis</name>
    <dbReference type="NCBI Taxonomy" id="2603253"/>
    <lineage>
        <taxon>Bacteria</taxon>
        <taxon>Pseudomonadati</taxon>
        <taxon>Bacteroidota</taxon>
        <taxon>Cytophagia</taxon>
        <taxon>Cytophagales</taxon>
        <taxon>Hymenobacteraceae</taxon>
        <taxon>Pontibacter</taxon>
    </lineage>
</organism>
<dbReference type="InterPro" id="IPR026444">
    <property type="entry name" value="Secre_tail"/>
</dbReference>
<dbReference type="SUPFAM" id="SSF49265">
    <property type="entry name" value="Fibronectin type III"/>
    <property type="match status" value="2"/>
</dbReference>
<evidence type="ECO:0000313" key="6">
    <source>
        <dbReference type="EMBL" id="TXK46759.1"/>
    </source>
</evidence>
<dbReference type="Pfam" id="PF02333">
    <property type="entry name" value="Phytase"/>
    <property type="match status" value="1"/>
</dbReference>
<dbReference type="InterPro" id="IPR036116">
    <property type="entry name" value="FN3_sf"/>
</dbReference>
<accession>A0A5C8K8E8</accession>
<reference evidence="6 7" key="1">
    <citation type="submission" date="2019-08" db="EMBL/GenBank/DDBJ databases">
        <authorList>
            <person name="Shi S."/>
        </authorList>
    </citation>
    <scope>NUCLEOTIDE SEQUENCE [LARGE SCALE GENOMIC DNA]</scope>
    <source>
        <strain evidence="6 7">GY10130</strain>
    </source>
</reference>
<feature type="domain" description="Fibronectin type-III" evidence="4">
    <location>
        <begin position="661"/>
        <end position="753"/>
    </location>
</feature>
<dbReference type="Pfam" id="PF18962">
    <property type="entry name" value="Por_Secre_tail"/>
    <property type="match status" value="1"/>
</dbReference>
<name>A0A5C8K8E8_9BACT</name>
<dbReference type="PROSITE" id="PS51662">
    <property type="entry name" value="BP_PHYTASE"/>
    <property type="match status" value="1"/>
</dbReference>
<feature type="signal peptide" evidence="3">
    <location>
        <begin position="1"/>
        <end position="31"/>
    </location>
</feature>
<dbReference type="Gene3D" id="2.120.10.30">
    <property type="entry name" value="TolB, C-terminal domain"/>
    <property type="match status" value="1"/>
</dbReference>
<dbReference type="SUPFAM" id="SSF50956">
    <property type="entry name" value="Thermostable phytase (3-phytase)"/>
    <property type="match status" value="1"/>
</dbReference>
<dbReference type="InterPro" id="IPR013320">
    <property type="entry name" value="ConA-like_dom_sf"/>
</dbReference>
<dbReference type="GO" id="GO:0005975">
    <property type="term" value="P:carbohydrate metabolic process"/>
    <property type="evidence" value="ECO:0007669"/>
    <property type="project" value="UniProtKB-ARBA"/>
</dbReference>
<evidence type="ECO:0000256" key="2">
    <source>
        <dbReference type="ARBA" id="ARBA00023157"/>
    </source>
</evidence>
<sequence>MQQVNNSCCFLFLRCFATVLIGVVCTANVWAQGVVAPAFISERVANDSDDPAIWLNKNNPSESLILGTDKEEDGALYVFNMQGKIIADKTVRNLRRPNNVDIAYGMALQGRKVDIAVVTERLGNRLRIFSVPDMQPIDNGGIAVFEGETSTDYRAPMGIALYQPVGSNRLYAIVSRKAGPTNGTYLWQYLLEDDGRGNVKATVVRKFGKYSGRQEIESIAVDAELGYIYYSDEKEGVRKYYADPEKGNEELALFGTTGFREDHEGISIYKIADGTGYILVSDQGANRFQVFPREGSGGNPHSHPVVKVVPVQARESDGSELLNYPILPHFPNGVFVAMSTDRTFHLYRWEDIAGNDLKVEPPNTNINAPQLSAPANGSTSLPIAPLLNWQTVQGADAYQVQVSSRADFSTTVLNQSVRSANSLQLSNLAYSSVFYWRVRAVQAAQNSAWSSVWSFTTIAPPRPELTTPILLSPANLAAEVSVTPTFSWRAAAGADTYQLQIASDDNFQDVEFEEDEIATTTLQASSLAYSTTYFWRVRVMNSTDSSSWSSVRRFTTIAATLVPALASPADGATRVPVTPVLTWYSLENEATYQVQVSGRFDFSATVYDQAALTDTAVQISELEPSTAYFWRVRAQTATQTSDWSGVWSFTTLPVSSVELPPPALVAPADLAGNVPVSPTFSWRSTAGADAYQLQLALDEEFENVAFEESNLTVTSTQTTSLQIETTYFWRVRAMNSTDSSSWSAIRSFTTTAGILAGTLAGYWELDEGSGRLLLDASGNGNNATSTGNPAWEEGISGLALRLYRSNQHVRAPHAPSLNITETITLAAWVKPEERTTQYIIKKAVNGEKDGYELSLASNGKVFFRFNQASAKDKYRVNSSTSYPRNGRTWMHIAATYDGRVARIYINGIENSAKEFSNPPAIATNTLPLGIGAESDGSKNLKGTLDEVRVYNIALSASEILALTKLPVPGPSATDTTTEDLVDVPDLEQETLRQPELAQHLLLYPNPFYSTATIQFVLRDGGAYSITLYDSKGAQVNKVLQGTAEAGKQHTAEVSGEGLSNGLYIVRLQSAQGTKSVRLMLNR</sequence>
<feature type="domain" description="BPP" evidence="5">
    <location>
        <begin position="25"/>
        <end position="357"/>
    </location>
</feature>
<dbReference type="PANTHER" id="PTHR24099">
    <property type="entry name" value="E3 UBIQUITIN-PROTEIN LIGASE TRIM36-RELATED"/>
    <property type="match status" value="1"/>
</dbReference>
<dbReference type="EMBL" id="VRTY01000033">
    <property type="protein sequence ID" value="TXK46759.1"/>
    <property type="molecule type" value="Genomic_DNA"/>
</dbReference>
<evidence type="ECO:0000313" key="7">
    <source>
        <dbReference type="Proteomes" id="UP000321926"/>
    </source>
</evidence>
<dbReference type="InterPro" id="IPR003961">
    <property type="entry name" value="FN3_dom"/>
</dbReference>
<feature type="domain" description="Fibronectin type-III" evidence="4">
    <location>
        <begin position="562"/>
        <end position="654"/>
    </location>
</feature>
<dbReference type="GO" id="GO:0016158">
    <property type="term" value="F:inositol hexakisphosphate 3-phosphatase activity"/>
    <property type="evidence" value="ECO:0007669"/>
    <property type="project" value="InterPro"/>
</dbReference>
<dbReference type="InterPro" id="IPR003431">
    <property type="entry name" value="B-propeller_Phytase"/>
</dbReference>
<dbReference type="PANTHER" id="PTHR24099:SF11">
    <property type="entry name" value="FIBRONECTIN TYPE III DOMAIN-CONTAINING 3BA-RELATED"/>
    <property type="match status" value="1"/>
</dbReference>
<dbReference type="InterPro" id="IPR006558">
    <property type="entry name" value="LamG-like"/>
</dbReference>
<dbReference type="SMART" id="SM00560">
    <property type="entry name" value="LamGL"/>
    <property type="match status" value="1"/>
</dbReference>
<evidence type="ECO:0000259" key="5">
    <source>
        <dbReference type="PROSITE" id="PS51662"/>
    </source>
</evidence>
<feature type="chain" id="PRO_5022976215" evidence="3">
    <location>
        <begin position="32"/>
        <end position="1082"/>
    </location>
</feature>
<evidence type="ECO:0000256" key="1">
    <source>
        <dbReference type="ARBA" id="ARBA00022729"/>
    </source>
</evidence>
<dbReference type="Proteomes" id="UP000321926">
    <property type="component" value="Unassembled WGS sequence"/>
</dbReference>
<keyword evidence="7" id="KW-1185">Reference proteome</keyword>
<dbReference type="SUPFAM" id="SSF49899">
    <property type="entry name" value="Concanavalin A-like lectins/glucanases"/>
    <property type="match status" value="1"/>
</dbReference>
<dbReference type="OrthoDB" id="1121506at2"/>
<protein>
    <submittedName>
        <fullName evidence="6">Phytase</fullName>
    </submittedName>
</protein>
<dbReference type="PROSITE" id="PS50853">
    <property type="entry name" value="FN3"/>
    <property type="match status" value="3"/>
</dbReference>
<evidence type="ECO:0000256" key="3">
    <source>
        <dbReference type="SAM" id="SignalP"/>
    </source>
</evidence>
<dbReference type="NCBIfam" id="TIGR04183">
    <property type="entry name" value="Por_Secre_tail"/>
    <property type="match status" value="1"/>
</dbReference>
<dbReference type="Gene3D" id="2.60.40.10">
    <property type="entry name" value="Immunoglobulins"/>
    <property type="match status" value="4"/>
</dbReference>
<dbReference type="Pfam" id="PF13385">
    <property type="entry name" value="Laminin_G_3"/>
    <property type="match status" value="1"/>
</dbReference>
<keyword evidence="2" id="KW-1015">Disulfide bond</keyword>
<dbReference type="AlphaFoldDB" id="A0A5C8K8E8"/>
<feature type="domain" description="Fibronectin type-III" evidence="4">
    <location>
        <begin position="460"/>
        <end position="559"/>
    </location>
</feature>
<evidence type="ECO:0000259" key="4">
    <source>
        <dbReference type="PROSITE" id="PS50853"/>
    </source>
</evidence>
<dbReference type="Pfam" id="PF25788">
    <property type="entry name" value="Ig_Rha78A_N"/>
    <property type="match status" value="2"/>
</dbReference>
<comment type="caution">
    <text evidence="6">The sequence shown here is derived from an EMBL/GenBank/DDBJ whole genome shotgun (WGS) entry which is preliminary data.</text>
</comment>
<dbReference type="InterPro" id="IPR050617">
    <property type="entry name" value="E3_ligase_FN3/SPRY"/>
</dbReference>
<dbReference type="Gene3D" id="2.60.120.200">
    <property type="match status" value="1"/>
</dbReference>
<dbReference type="CDD" id="cd00063">
    <property type="entry name" value="FN3"/>
    <property type="match status" value="1"/>
</dbReference>
<dbReference type="InterPro" id="IPR011042">
    <property type="entry name" value="6-blade_b-propeller_TolB-like"/>
</dbReference>
<gene>
    <name evidence="6" type="ORF">FVR03_10480</name>
</gene>
<proteinExistence type="predicted"/>